<reference evidence="3" key="3">
    <citation type="submission" date="2025-09" db="UniProtKB">
        <authorList>
            <consortium name="Ensembl"/>
        </authorList>
    </citation>
    <scope>IDENTIFICATION</scope>
</reference>
<name>A0A665UB49_ECHNA</name>
<organism evidence="3 4">
    <name type="scientific">Echeneis naucrates</name>
    <name type="common">Live sharksucker</name>
    <dbReference type="NCBI Taxonomy" id="173247"/>
    <lineage>
        <taxon>Eukaryota</taxon>
        <taxon>Metazoa</taxon>
        <taxon>Chordata</taxon>
        <taxon>Craniata</taxon>
        <taxon>Vertebrata</taxon>
        <taxon>Euteleostomi</taxon>
        <taxon>Actinopterygii</taxon>
        <taxon>Neopterygii</taxon>
        <taxon>Teleostei</taxon>
        <taxon>Neoteleostei</taxon>
        <taxon>Acanthomorphata</taxon>
        <taxon>Carangaria</taxon>
        <taxon>Carangiformes</taxon>
        <taxon>Echeneidae</taxon>
        <taxon>Echeneis</taxon>
    </lineage>
</organism>
<protein>
    <recommendedName>
        <fullName evidence="5">Heme-binding protein soul2</fullName>
    </recommendedName>
</protein>
<evidence type="ECO:0000313" key="3">
    <source>
        <dbReference type="Ensembl" id="ENSENLP00000016570.1"/>
    </source>
</evidence>
<sequence length="188" mass="21175">FHCNMILILVLVLLCRGWEVLCLCDQQQCPEYHLVGFEERLYISSNWISTKVESPKESDVMAAHSRLKDFCQKASGSMIPTNTWPVLITVSEGENGPDLSLSWFLPPGTRKPENTDSSVTIQTRPEATIYVRIFGGIPTISNGQQNVKMLREDLIKAGKAFNPHTYTGAGYDSYFSLTQHNEIWIYAA</sequence>
<evidence type="ECO:0000256" key="1">
    <source>
        <dbReference type="ARBA" id="ARBA00009817"/>
    </source>
</evidence>
<dbReference type="Pfam" id="PF04832">
    <property type="entry name" value="SOUL"/>
    <property type="match status" value="1"/>
</dbReference>
<dbReference type="InterPro" id="IPR006917">
    <property type="entry name" value="SOUL_heme-bd"/>
</dbReference>
<keyword evidence="4" id="KW-1185">Reference proteome</keyword>
<keyword evidence="2" id="KW-0732">Signal</keyword>
<dbReference type="PANTHER" id="PTHR11220">
    <property type="entry name" value="HEME-BINDING PROTEIN-RELATED"/>
    <property type="match status" value="1"/>
</dbReference>
<reference evidence="3" key="1">
    <citation type="submission" date="2021-04" db="EMBL/GenBank/DDBJ databases">
        <authorList>
            <consortium name="Wellcome Sanger Institute Data Sharing"/>
        </authorList>
    </citation>
    <scope>NUCLEOTIDE SEQUENCE [LARGE SCALE GENOMIC DNA]</scope>
</reference>
<dbReference type="Proteomes" id="UP000472264">
    <property type="component" value="Chromosome 15"/>
</dbReference>
<feature type="signal peptide" evidence="2">
    <location>
        <begin position="1"/>
        <end position="17"/>
    </location>
</feature>
<dbReference type="GO" id="GO:0020037">
    <property type="term" value="F:heme binding"/>
    <property type="evidence" value="ECO:0007669"/>
    <property type="project" value="TreeGrafter"/>
</dbReference>
<dbReference type="OMA" id="DFEERAY"/>
<accession>A0A665UB49</accession>
<evidence type="ECO:0000256" key="2">
    <source>
        <dbReference type="SAM" id="SignalP"/>
    </source>
</evidence>
<dbReference type="GO" id="GO:0005737">
    <property type="term" value="C:cytoplasm"/>
    <property type="evidence" value="ECO:0007669"/>
    <property type="project" value="TreeGrafter"/>
</dbReference>
<dbReference type="InParanoid" id="A0A665UB49"/>
<evidence type="ECO:0008006" key="5">
    <source>
        <dbReference type="Google" id="ProtNLM"/>
    </source>
</evidence>
<dbReference type="AlphaFoldDB" id="A0A665UB49"/>
<dbReference type="SUPFAM" id="SSF55136">
    <property type="entry name" value="Probable bacterial effector-binding domain"/>
    <property type="match status" value="1"/>
</dbReference>
<proteinExistence type="inferred from homology"/>
<dbReference type="InterPro" id="IPR011256">
    <property type="entry name" value="Reg_factor_effector_dom_sf"/>
</dbReference>
<feature type="chain" id="PRO_5025333225" description="Heme-binding protein soul2" evidence="2">
    <location>
        <begin position="18"/>
        <end position="188"/>
    </location>
</feature>
<dbReference type="PANTHER" id="PTHR11220:SF69">
    <property type="entry name" value="HEME-BINDING PROTEIN 2"/>
    <property type="match status" value="1"/>
</dbReference>
<dbReference type="Gene3D" id="3.20.80.10">
    <property type="entry name" value="Regulatory factor, effector binding domain"/>
    <property type="match status" value="1"/>
</dbReference>
<comment type="similarity">
    <text evidence="1">Belongs to the HEBP family.</text>
</comment>
<dbReference type="Ensembl" id="ENSENLT00000017183.1">
    <property type="protein sequence ID" value="ENSENLP00000016570.1"/>
    <property type="gene ID" value="ENSENLG00000007642.1"/>
</dbReference>
<reference evidence="3" key="2">
    <citation type="submission" date="2025-08" db="UniProtKB">
        <authorList>
            <consortium name="Ensembl"/>
        </authorList>
    </citation>
    <scope>IDENTIFICATION</scope>
</reference>
<evidence type="ECO:0000313" key="4">
    <source>
        <dbReference type="Proteomes" id="UP000472264"/>
    </source>
</evidence>